<sequence>MTNGNMIFVKEYTTGKIICPWKLTNYENVSLYYEETKPIALMNVINPEFLLKYSINIDLNKEELSINVYNFTENDEGKYSCQGIVGGEHKEWIVTVLLCRVLRGEREHRRLDNNELYIYTCICNLSNEEENVSHKDRIHAYYLNKALLFKDLEISNSGTYHCSLAQNETDHPRTNTRLLKLEYLLIGASVLCGMVLVGVLIWAIRRGLYNVDDHPNIIDPPESLHSGEPDDQENGFVDHDYEEIDIVSYHLVNLSNSDFGNTNRMNSERERVSDDRSISSSSRSSLTSVHFYINTSNGSTLNIPASYENDFNHASQLGNCDIWTNNSYSNNTSESGTLQVNQYMNISNFPNEYEDLNHQNGDTHTYDNLSSDG</sequence>
<keyword evidence="2" id="KW-0812">Transmembrane</keyword>
<feature type="transmembrane region" description="Helical" evidence="2">
    <location>
        <begin position="183"/>
        <end position="204"/>
    </location>
</feature>
<comment type="caution">
    <text evidence="3">The sequence shown here is derived from an EMBL/GenBank/DDBJ whole genome shotgun (WGS) entry which is preliminary data.</text>
</comment>
<evidence type="ECO:0000313" key="4">
    <source>
        <dbReference type="Proteomes" id="UP000596742"/>
    </source>
</evidence>
<feature type="region of interest" description="Disordered" evidence="1">
    <location>
        <begin position="260"/>
        <end position="281"/>
    </location>
</feature>
<dbReference type="Proteomes" id="UP000596742">
    <property type="component" value="Unassembled WGS sequence"/>
</dbReference>
<reference evidence="3" key="1">
    <citation type="submission" date="2018-11" db="EMBL/GenBank/DDBJ databases">
        <authorList>
            <person name="Alioto T."/>
            <person name="Alioto T."/>
        </authorList>
    </citation>
    <scope>NUCLEOTIDE SEQUENCE</scope>
</reference>
<feature type="compositionally biased region" description="Basic and acidic residues" evidence="1">
    <location>
        <begin position="266"/>
        <end position="277"/>
    </location>
</feature>
<organism evidence="3 4">
    <name type="scientific">Mytilus galloprovincialis</name>
    <name type="common">Mediterranean mussel</name>
    <dbReference type="NCBI Taxonomy" id="29158"/>
    <lineage>
        <taxon>Eukaryota</taxon>
        <taxon>Metazoa</taxon>
        <taxon>Spiralia</taxon>
        <taxon>Lophotrochozoa</taxon>
        <taxon>Mollusca</taxon>
        <taxon>Bivalvia</taxon>
        <taxon>Autobranchia</taxon>
        <taxon>Pteriomorphia</taxon>
        <taxon>Mytilida</taxon>
        <taxon>Mytiloidea</taxon>
        <taxon>Mytilidae</taxon>
        <taxon>Mytilinae</taxon>
        <taxon>Mytilus</taxon>
    </lineage>
</organism>
<accession>A0A8B6GU55</accession>
<keyword evidence="2" id="KW-1133">Transmembrane helix</keyword>
<protein>
    <submittedName>
        <fullName evidence="3">Uncharacterized protein</fullName>
    </submittedName>
</protein>
<dbReference type="EMBL" id="UYJE01008974">
    <property type="protein sequence ID" value="VDI68973.1"/>
    <property type="molecule type" value="Genomic_DNA"/>
</dbReference>
<dbReference type="OrthoDB" id="6137182at2759"/>
<evidence type="ECO:0000313" key="3">
    <source>
        <dbReference type="EMBL" id="VDI68973.1"/>
    </source>
</evidence>
<evidence type="ECO:0000256" key="1">
    <source>
        <dbReference type="SAM" id="MobiDB-lite"/>
    </source>
</evidence>
<gene>
    <name evidence="3" type="ORF">MGAL_10B028359</name>
</gene>
<proteinExistence type="predicted"/>
<name>A0A8B6GU55_MYTGA</name>
<dbReference type="AlphaFoldDB" id="A0A8B6GU55"/>
<keyword evidence="2" id="KW-0472">Membrane</keyword>
<keyword evidence="4" id="KW-1185">Reference proteome</keyword>
<evidence type="ECO:0000256" key="2">
    <source>
        <dbReference type="SAM" id="Phobius"/>
    </source>
</evidence>